<feature type="chain" id="PRO_5020322890" evidence="2">
    <location>
        <begin position="26"/>
        <end position="171"/>
    </location>
</feature>
<feature type="signal peptide" evidence="2">
    <location>
        <begin position="1"/>
        <end position="25"/>
    </location>
</feature>
<feature type="compositionally biased region" description="Polar residues" evidence="1">
    <location>
        <begin position="30"/>
        <end position="51"/>
    </location>
</feature>
<dbReference type="PROSITE" id="PS51782">
    <property type="entry name" value="LYSM"/>
    <property type="match status" value="1"/>
</dbReference>
<dbReference type="EMBL" id="SMFQ01000002">
    <property type="protein sequence ID" value="TCJ88805.1"/>
    <property type="molecule type" value="Genomic_DNA"/>
</dbReference>
<dbReference type="Proteomes" id="UP000294887">
    <property type="component" value="Unassembled WGS sequence"/>
</dbReference>
<evidence type="ECO:0000256" key="2">
    <source>
        <dbReference type="SAM" id="SignalP"/>
    </source>
</evidence>
<keyword evidence="2" id="KW-0732">Signal</keyword>
<dbReference type="RefSeq" id="WP_165874602.1">
    <property type="nucleotide sequence ID" value="NZ_BAAAFU010000008.1"/>
</dbReference>
<dbReference type="Gene3D" id="3.10.350.10">
    <property type="entry name" value="LysM domain"/>
    <property type="match status" value="1"/>
</dbReference>
<comment type="caution">
    <text evidence="4">The sequence shown here is derived from an EMBL/GenBank/DDBJ whole genome shotgun (WGS) entry which is preliminary data.</text>
</comment>
<evidence type="ECO:0000259" key="3">
    <source>
        <dbReference type="PROSITE" id="PS51782"/>
    </source>
</evidence>
<sequence>MKNVKLTLATTLSVLALTFASAASADNGKRYNNQKQQDKVSFNKKQSSNKKVTNKTFHAKNMAAKKVTVKKVTVKKATPKKVVVTKNIVKKPAKSQYVSKNRYNTKKVVKTNVHRNVNRTVKTHSYKVRSGDTLYRISLKTGVSVNKLAQLNRITNWNINNIRIGQILRLS</sequence>
<name>A0A4V2P9A2_9GAMM</name>
<evidence type="ECO:0000256" key="1">
    <source>
        <dbReference type="SAM" id="MobiDB-lite"/>
    </source>
</evidence>
<feature type="domain" description="LysM" evidence="3">
    <location>
        <begin position="124"/>
        <end position="170"/>
    </location>
</feature>
<proteinExistence type="predicted"/>
<dbReference type="InterPro" id="IPR036779">
    <property type="entry name" value="LysM_dom_sf"/>
</dbReference>
<dbReference type="AlphaFoldDB" id="A0A4V2P9A2"/>
<evidence type="ECO:0000313" key="4">
    <source>
        <dbReference type="EMBL" id="TCJ88805.1"/>
    </source>
</evidence>
<reference evidence="4 5" key="1">
    <citation type="submission" date="2019-03" db="EMBL/GenBank/DDBJ databases">
        <title>Genomic Encyclopedia of Type Strains, Phase IV (KMG-IV): sequencing the most valuable type-strain genomes for metagenomic binning, comparative biology and taxonomic classification.</title>
        <authorList>
            <person name="Goeker M."/>
        </authorList>
    </citation>
    <scope>NUCLEOTIDE SEQUENCE [LARGE SCALE GENOMIC DNA]</scope>
    <source>
        <strain evidence="4 5">DSM 24830</strain>
    </source>
</reference>
<keyword evidence="5" id="KW-1185">Reference proteome</keyword>
<dbReference type="CDD" id="cd00118">
    <property type="entry name" value="LysM"/>
    <property type="match status" value="1"/>
</dbReference>
<evidence type="ECO:0000313" key="5">
    <source>
        <dbReference type="Proteomes" id="UP000294887"/>
    </source>
</evidence>
<dbReference type="Pfam" id="PF01476">
    <property type="entry name" value="LysM"/>
    <property type="match status" value="1"/>
</dbReference>
<organism evidence="4 5">
    <name type="scientific">Cocleimonas flava</name>
    <dbReference type="NCBI Taxonomy" id="634765"/>
    <lineage>
        <taxon>Bacteria</taxon>
        <taxon>Pseudomonadati</taxon>
        <taxon>Pseudomonadota</taxon>
        <taxon>Gammaproteobacteria</taxon>
        <taxon>Thiotrichales</taxon>
        <taxon>Thiotrichaceae</taxon>
        <taxon>Cocleimonas</taxon>
    </lineage>
</organism>
<dbReference type="SUPFAM" id="SSF54106">
    <property type="entry name" value="LysM domain"/>
    <property type="match status" value="1"/>
</dbReference>
<dbReference type="InterPro" id="IPR018392">
    <property type="entry name" value="LysM"/>
</dbReference>
<dbReference type="SMART" id="SM00257">
    <property type="entry name" value="LysM"/>
    <property type="match status" value="1"/>
</dbReference>
<accession>A0A4V2P9A2</accession>
<feature type="region of interest" description="Disordered" evidence="1">
    <location>
        <begin position="29"/>
        <end position="51"/>
    </location>
</feature>
<gene>
    <name evidence="4" type="ORF">EV695_0664</name>
</gene>
<protein>
    <submittedName>
        <fullName evidence="4">LysM domain-containing protein</fullName>
    </submittedName>
</protein>